<accession>A0AAD5Z074</accession>
<feature type="transmembrane region" description="Helical" evidence="8">
    <location>
        <begin position="372"/>
        <end position="393"/>
    </location>
</feature>
<dbReference type="InterPro" id="IPR003370">
    <property type="entry name" value="Chromate_transpt"/>
</dbReference>
<evidence type="ECO:0000256" key="3">
    <source>
        <dbReference type="ARBA" id="ARBA00022475"/>
    </source>
</evidence>
<comment type="subcellular location">
    <subcellularLocation>
        <location evidence="1">Cell membrane</location>
        <topology evidence="1">Multi-pass membrane protein</topology>
    </subcellularLocation>
</comment>
<name>A0AAD5Z074_9AGAR</name>
<protein>
    <recommendedName>
        <fullName evidence="11">Chromate transporter</fullName>
    </recommendedName>
</protein>
<sequence>MVQHLMRGGGHSDGTRRDGQEDSQPKKLMTELLDVLWRTYDLGFTAFGGPPVHFQILHTRFVEGMGKPPWIDEQTYQEMFAVVQVLPGPGSTKMLFNIVAVHAGFIPAAAIFLLWSLPGALGMYGLSLGVHHLSETLPSPVYAFLSGLNAATVGIIALAAVQLSRKAITDELMRILVVFGGCAGLLYNTLWYLPVLLVGAGTVTIAWDIYIPPIMRYIRKRRTRRANLGRDRPTEEHDITEMPQTNVESSSIRSVQRRPPSHASVKDVTPSRPSSPIVDPMPGGRAQSTQPPMDISAYGISVKTGLVVIALFLVLFAVLIALRSALHNPPLPLALFNNMFLAGTIIFGGGPVVIPLLREYVVQPGWVTPRDFILGLAIIQAFPGPNFNFAVYLGSLAIASTGFSPAKCFLGAILGYLGIFAPGIWLTIGFQSLWRTLRKQRIVTSLLRGVNAAAVGFIYTAVYRIWQVGFLTPEQNQGTSLGDKPWWLVVAATTFTLVEWFRTPPFVAIILGGLAGLGWWGAVIRH</sequence>
<dbReference type="PANTHER" id="PTHR33567:SF3">
    <property type="entry name" value="CHROMATE ION TRANSPORTER (EUROFUNG)"/>
    <property type="match status" value="1"/>
</dbReference>
<organism evidence="9 10">
    <name type="scientific">Leucocoprinus birnbaumii</name>
    <dbReference type="NCBI Taxonomy" id="56174"/>
    <lineage>
        <taxon>Eukaryota</taxon>
        <taxon>Fungi</taxon>
        <taxon>Dikarya</taxon>
        <taxon>Basidiomycota</taxon>
        <taxon>Agaricomycotina</taxon>
        <taxon>Agaricomycetes</taxon>
        <taxon>Agaricomycetidae</taxon>
        <taxon>Agaricales</taxon>
        <taxon>Agaricineae</taxon>
        <taxon>Agaricaceae</taxon>
        <taxon>Leucocoprinus</taxon>
    </lineage>
</organism>
<feature type="transmembrane region" description="Helical" evidence="8">
    <location>
        <begin position="196"/>
        <end position="215"/>
    </location>
</feature>
<proteinExistence type="inferred from homology"/>
<dbReference type="GO" id="GO:0015109">
    <property type="term" value="F:chromate transmembrane transporter activity"/>
    <property type="evidence" value="ECO:0007669"/>
    <property type="project" value="InterPro"/>
</dbReference>
<feature type="compositionally biased region" description="Polar residues" evidence="7">
    <location>
        <begin position="242"/>
        <end position="254"/>
    </location>
</feature>
<comment type="similarity">
    <text evidence="2">Belongs to the chromate ion transporter (CHR) (TC 2.A.51) family.</text>
</comment>
<evidence type="ECO:0008006" key="11">
    <source>
        <dbReference type="Google" id="ProtNLM"/>
    </source>
</evidence>
<dbReference type="Proteomes" id="UP001213000">
    <property type="component" value="Unassembled WGS sequence"/>
</dbReference>
<dbReference type="GO" id="GO:0005886">
    <property type="term" value="C:plasma membrane"/>
    <property type="evidence" value="ECO:0007669"/>
    <property type="project" value="UniProtKB-SubCell"/>
</dbReference>
<evidence type="ECO:0000256" key="8">
    <source>
        <dbReference type="SAM" id="Phobius"/>
    </source>
</evidence>
<evidence type="ECO:0000313" key="9">
    <source>
        <dbReference type="EMBL" id="KAJ3576177.1"/>
    </source>
</evidence>
<keyword evidence="6 8" id="KW-0472">Membrane</keyword>
<gene>
    <name evidence="9" type="ORF">NP233_g591</name>
</gene>
<keyword evidence="10" id="KW-1185">Reference proteome</keyword>
<feature type="transmembrane region" description="Helical" evidence="8">
    <location>
        <begin position="446"/>
        <end position="466"/>
    </location>
</feature>
<feature type="transmembrane region" description="Helical" evidence="8">
    <location>
        <begin position="306"/>
        <end position="326"/>
    </location>
</feature>
<evidence type="ECO:0000256" key="7">
    <source>
        <dbReference type="SAM" id="MobiDB-lite"/>
    </source>
</evidence>
<dbReference type="Pfam" id="PF02417">
    <property type="entry name" value="Chromate_transp"/>
    <property type="match status" value="2"/>
</dbReference>
<feature type="region of interest" description="Disordered" evidence="7">
    <location>
        <begin position="228"/>
        <end position="289"/>
    </location>
</feature>
<reference evidence="9" key="1">
    <citation type="submission" date="2022-07" db="EMBL/GenBank/DDBJ databases">
        <title>Genome Sequence of Leucocoprinus birnbaumii.</title>
        <authorList>
            <person name="Buettner E."/>
        </authorList>
    </citation>
    <scope>NUCLEOTIDE SEQUENCE</scope>
    <source>
        <strain evidence="9">VT141</strain>
    </source>
</reference>
<dbReference type="PANTHER" id="PTHR33567">
    <property type="entry name" value="CHROMATE ION TRANSPORTER (EUROFUNG)"/>
    <property type="match status" value="1"/>
</dbReference>
<feature type="transmembrane region" description="Helical" evidence="8">
    <location>
        <begin position="172"/>
        <end position="190"/>
    </location>
</feature>
<dbReference type="AlphaFoldDB" id="A0AAD5Z074"/>
<feature type="transmembrane region" description="Helical" evidence="8">
    <location>
        <begin position="506"/>
        <end position="524"/>
    </location>
</feature>
<dbReference type="EMBL" id="JANIEX010000017">
    <property type="protein sequence ID" value="KAJ3576177.1"/>
    <property type="molecule type" value="Genomic_DNA"/>
</dbReference>
<evidence type="ECO:0000256" key="4">
    <source>
        <dbReference type="ARBA" id="ARBA00022692"/>
    </source>
</evidence>
<feature type="compositionally biased region" description="Basic and acidic residues" evidence="7">
    <location>
        <begin position="228"/>
        <end position="240"/>
    </location>
</feature>
<evidence type="ECO:0000313" key="10">
    <source>
        <dbReference type="Proteomes" id="UP001213000"/>
    </source>
</evidence>
<feature type="compositionally biased region" description="Basic and acidic residues" evidence="7">
    <location>
        <begin position="13"/>
        <end position="24"/>
    </location>
</feature>
<keyword evidence="3" id="KW-1003">Cell membrane</keyword>
<feature type="region of interest" description="Disordered" evidence="7">
    <location>
        <begin position="1"/>
        <end position="24"/>
    </location>
</feature>
<keyword evidence="4 8" id="KW-0812">Transmembrane</keyword>
<evidence type="ECO:0000256" key="6">
    <source>
        <dbReference type="ARBA" id="ARBA00023136"/>
    </source>
</evidence>
<keyword evidence="5 8" id="KW-1133">Transmembrane helix</keyword>
<feature type="transmembrane region" description="Helical" evidence="8">
    <location>
        <begin position="413"/>
        <end position="434"/>
    </location>
</feature>
<evidence type="ECO:0000256" key="2">
    <source>
        <dbReference type="ARBA" id="ARBA00005262"/>
    </source>
</evidence>
<evidence type="ECO:0000256" key="1">
    <source>
        <dbReference type="ARBA" id="ARBA00004651"/>
    </source>
</evidence>
<evidence type="ECO:0000256" key="5">
    <source>
        <dbReference type="ARBA" id="ARBA00022989"/>
    </source>
</evidence>
<feature type="transmembrane region" description="Helical" evidence="8">
    <location>
        <begin position="338"/>
        <end position="360"/>
    </location>
</feature>
<feature type="transmembrane region" description="Helical" evidence="8">
    <location>
        <begin position="141"/>
        <end position="160"/>
    </location>
</feature>
<comment type="caution">
    <text evidence="9">The sequence shown here is derived from an EMBL/GenBank/DDBJ whole genome shotgun (WGS) entry which is preliminary data.</text>
</comment>
<feature type="transmembrane region" description="Helical" evidence="8">
    <location>
        <begin position="94"/>
        <end position="121"/>
    </location>
</feature>